<reference evidence="6" key="1">
    <citation type="submission" date="2025-08" db="UniProtKB">
        <authorList>
            <consortium name="Ensembl"/>
        </authorList>
    </citation>
    <scope>IDENTIFICATION</scope>
</reference>
<feature type="domain" description="Ig-like" evidence="5">
    <location>
        <begin position="56"/>
        <end position="139"/>
    </location>
</feature>
<dbReference type="STRING" id="94237.ENSMMOP00000021886"/>
<keyword evidence="7" id="KW-1185">Reference proteome</keyword>
<dbReference type="Ensembl" id="ENSMMOT00000022250.1">
    <property type="protein sequence ID" value="ENSMMOP00000021886.1"/>
    <property type="gene ID" value="ENSMMOG00000016645.1"/>
</dbReference>
<dbReference type="AlphaFoldDB" id="A0A3Q3XG12"/>
<proteinExistence type="predicted"/>
<dbReference type="PANTHER" id="PTHR35971:SF5">
    <property type="entry name" value="OBSCURIN LIKE CYTOSKELETAL ADAPTOR 1"/>
    <property type="match status" value="1"/>
</dbReference>
<accession>A0A3Q3XG12</accession>
<evidence type="ECO:0000256" key="3">
    <source>
        <dbReference type="ARBA" id="ARBA00022553"/>
    </source>
</evidence>
<dbReference type="PANTHER" id="PTHR35971">
    <property type="entry name" value="SI:DKEY-31G6.6"/>
    <property type="match status" value="1"/>
</dbReference>
<protein>
    <recommendedName>
        <fullName evidence="5">Ig-like domain-containing protein</fullName>
    </recommendedName>
</protein>
<dbReference type="OMA" id="GRTTIFF"/>
<evidence type="ECO:0000313" key="7">
    <source>
        <dbReference type="Proteomes" id="UP000261620"/>
    </source>
</evidence>
<dbReference type="Proteomes" id="UP000261620">
    <property type="component" value="Unplaced"/>
</dbReference>
<evidence type="ECO:0000256" key="1">
    <source>
        <dbReference type="ARBA" id="ARBA00004496"/>
    </source>
</evidence>
<comment type="subcellular location">
    <subcellularLocation>
        <location evidence="1">Cytoplasm</location>
    </subcellularLocation>
</comment>
<dbReference type="InterPro" id="IPR036179">
    <property type="entry name" value="Ig-like_dom_sf"/>
</dbReference>
<dbReference type="SUPFAM" id="SSF48726">
    <property type="entry name" value="Immunoglobulin"/>
    <property type="match status" value="1"/>
</dbReference>
<organism evidence="6 7">
    <name type="scientific">Mola mola</name>
    <name type="common">Ocean sunfish</name>
    <name type="synonym">Tetraodon mola</name>
    <dbReference type="NCBI Taxonomy" id="94237"/>
    <lineage>
        <taxon>Eukaryota</taxon>
        <taxon>Metazoa</taxon>
        <taxon>Chordata</taxon>
        <taxon>Craniata</taxon>
        <taxon>Vertebrata</taxon>
        <taxon>Euteleostomi</taxon>
        <taxon>Actinopterygii</taxon>
        <taxon>Neopterygii</taxon>
        <taxon>Teleostei</taxon>
        <taxon>Neoteleostei</taxon>
        <taxon>Acanthomorphata</taxon>
        <taxon>Eupercaria</taxon>
        <taxon>Tetraodontiformes</taxon>
        <taxon>Molidae</taxon>
        <taxon>Mola</taxon>
    </lineage>
</organism>
<keyword evidence="2" id="KW-0963">Cytoplasm</keyword>
<dbReference type="FunFam" id="2.60.40.10:FF:000228">
    <property type="entry name" value="obscurin isoform X4"/>
    <property type="match status" value="1"/>
</dbReference>
<dbReference type="SMART" id="SM00409">
    <property type="entry name" value="IG"/>
    <property type="match status" value="1"/>
</dbReference>
<dbReference type="InterPro" id="IPR052385">
    <property type="entry name" value="Obscurin/Obscurin-like_Reg"/>
</dbReference>
<dbReference type="GO" id="GO:0005737">
    <property type="term" value="C:cytoplasm"/>
    <property type="evidence" value="ECO:0007669"/>
    <property type="project" value="UniProtKB-SubCell"/>
</dbReference>
<dbReference type="InterPro" id="IPR003599">
    <property type="entry name" value="Ig_sub"/>
</dbReference>
<dbReference type="PROSITE" id="PS50835">
    <property type="entry name" value="IG_LIKE"/>
    <property type="match status" value="1"/>
</dbReference>
<reference evidence="6" key="2">
    <citation type="submission" date="2025-09" db="UniProtKB">
        <authorList>
            <consortium name="Ensembl"/>
        </authorList>
    </citation>
    <scope>IDENTIFICATION</scope>
</reference>
<evidence type="ECO:0000259" key="5">
    <source>
        <dbReference type="PROSITE" id="PS50835"/>
    </source>
</evidence>
<keyword evidence="3" id="KW-0597">Phosphoprotein</keyword>
<sequence length="147" mass="16198">HNIHPSIFYRLSCSGSRGWSLSQHLRAKAGTPWTSHQFIAGLTYRHKQPSTLTFTPKVIFTKELESQTVGESASLRCETTKPGASVGWRCGDRVLASSSKYHLKQEGTIVELVIYKLQGADAGEYSCDTGSQKTSAVLTVQGRSFYI</sequence>
<keyword evidence="4" id="KW-1015">Disulfide bond</keyword>
<evidence type="ECO:0000256" key="4">
    <source>
        <dbReference type="ARBA" id="ARBA00023157"/>
    </source>
</evidence>
<dbReference type="InterPro" id="IPR007110">
    <property type="entry name" value="Ig-like_dom"/>
</dbReference>
<evidence type="ECO:0000313" key="6">
    <source>
        <dbReference type="Ensembl" id="ENSMMOP00000021886.1"/>
    </source>
</evidence>
<dbReference type="Pfam" id="PF07679">
    <property type="entry name" value="I-set"/>
    <property type="match status" value="1"/>
</dbReference>
<dbReference type="InterPro" id="IPR013783">
    <property type="entry name" value="Ig-like_fold"/>
</dbReference>
<dbReference type="InterPro" id="IPR013098">
    <property type="entry name" value="Ig_I-set"/>
</dbReference>
<dbReference type="Gene3D" id="2.60.40.10">
    <property type="entry name" value="Immunoglobulins"/>
    <property type="match status" value="1"/>
</dbReference>
<name>A0A3Q3XG12_MOLML</name>
<evidence type="ECO:0000256" key="2">
    <source>
        <dbReference type="ARBA" id="ARBA00022490"/>
    </source>
</evidence>